<reference evidence="2" key="1">
    <citation type="journal article" date="2022" name="Nat. Commun.">
        <title>Chromosome evolution and the genetic basis of agronomically important traits in greater yam.</title>
        <authorList>
            <person name="Bredeson J.V."/>
            <person name="Lyons J.B."/>
            <person name="Oniyinde I.O."/>
            <person name="Okereke N.R."/>
            <person name="Kolade O."/>
            <person name="Nnabue I."/>
            <person name="Nwadili C.O."/>
            <person name="Hribova E."/>
            <person name="Parker M."/>
            <person name="Nwogha J."/>
            <person name="Shu S."/>
            <person name="Carlson J."/>
            <person name="Kariba R."/>
            <person name="Muthemba S."/>
            <person name="Knop K."/>
            <person name="Barton G.J."/>
            <person name="Sherwood A.V."/>
            <person name="Lopez-Montes A."/>
            <person name="Asiedu R."/>
            <person name="Jamnadass R."/>
            <person name="Muchugi A."/>
            <person name="Goodstein D."/>
            <person name="Egesi C.N."/>
            <person name="Featherston J."/>
            <person name="Asfaw A."/>
            <person name="Simpson G.G."/>
            <person name="Dolezel J."/>
            <person name="Hendre P.S."/>
            <person name="Van Deynze A."/>
            <person name="Kumar P.L."/>
            <person name="Obidiegwu J.E."/>
            <person name="Bhattacharjee R."/>
            <person name="Rokhsar D.S."/>
        </authorList>
    </citation>
    <scope>NUCLEOTIDE SEQUENCE [LARGE SCALE GENOMIC DNA]</scope>
    <source>
        <strain evidence="2">cv. TDa95/00328</strain>
    </source>
</reference>
<evidence type="ECO:0000313" key="2">
    <source>
        <dbReference type="Proteomes" id="UP000827976"/>
    </source>
</evidence>
<sequence>MATSKYMRSLSFSLLFMMGLLLLLMQLFSLAEGRRLECHANCISSNNSSGSGYDLKSLIVRFLSGAAAATTIKAEGPPTSPGHSPGIGHGSPPNALG</sequence>
<organism evidence="1 2">
    <name type="scientific">Dioscorea alata</name>
    <name type="common">Purple yam</name>
    <dbReference type="NCBI Taxonomy" id="55571"/>
    <lineage>
        <taxon>Eukaryota</taxon>
        <taxon>Viridiplantae</taxon>
        <taxon>Streptophyta</taxon>
        <taxon>Embryophyta</taxon>
        <taxon>Tracheophyta</taxon>
        <taxon>Spermatophyta</taxon>
        <taxon>Magnoliopsida</taxon>
        <taxon>Liliopsida</taxon>
        <taxon>Dioscoreales</taxon>
        <taxon>Dioscoreaceae</taxon>
        <taxon>Dioscorea</taxon>
    </lineage>
</organism>
<protein>
    <submittedName>
        <fullName evidence="1">Uncharacterized protein</fullName>
    </submittedName>
</protein>
<accession>A0ACB7V5X7</accession>
<keyword evidence="2" id="KW-1185">Reference proteome</keyword>
<comment type="caution">
    <text evidence="1">The sequence shown here is derived from an EMBL/GenBank/DDBJ whole genome shotgun (WGS) entry which is preliminary data.</text>
</comment>
<evidence type="ECO:0000313" key="1">
    <source>
        <dbReference type="EMBL" id="KAH7668843.1"/>
    </source>
</evidence>
<proteinExistence type="predicted"/>
<dbReference type="Proteomes" id="UP000827976">
    <property type="component" value="Chromosome 11"/>
</dbReference>
<name>A0ACB7V5X7_DIOAL</name>
<dbReference type="EMBL" id="CM037021">
    <property type="protein sequence ID" value="KAH7668843.1"/>
    <property type="molecule type" value="Genomic_DNA"/>
</dbReference>
<gene>
    <name evidence="1" type="ORF">IHE45_11G037700</name>
</gene>